<dbReference type="Proteomes" id="UP000192769">
    <property type="component" value="Unassembled WGS sequence"/>
</dbReference>
<evidence type="ECO:0000313" key="2">
    <source>
        <dbReference type="Proteomes" id="UP000192769"/>
    </source>
</evidence>
<dbReference type="EMBL" id="MWUE01000027">
    <property type="protein sequence ID" value="OQP31382.1"/>
    <property type="molecule type" value="Genomic_DNA"/>
</dbReference>
<dbReference type="GO" id="GO:0071468">
    <property type="term" value="P:cellular response to acidic pH"/>
    <property type="evidence" value="ECO:0007669"/>
    <property type="project" value="InterPro"/>
</dbReference>
<sequence>MHQTGNRPTAANDIAHYFSKAELPCEQETLGQIAVEILRAGKPLNRKAICAKLLARLATATSPEEEQHYQKLIGLLFGR</sequence>
<dbReference type="RefSeq" id="WP_081141072.1">
    <property type="nucleotide sequence ID" value="NZ_MWUE01000027.1"/>
</dbReference>
<dbReference type="Gene3D" id="1.20.5.5260">
    <property type="match status" value="1"/>
</dbReference>
<accession>A0A1V9DBW8</accession>
<dbReference type="Pfam" id="PF10798">
    <property type="entry name" value="YmgB"/>
    <property type="match status" value="1"/>
</dbReference>
<dbReference type="InterPro" id="IPR024753">
    <property type="entry name" value="AriR"/>
</dbReference>
<gene>
    <name evidence="1" type="ORF">B2J69_18360</name>
</gene>
<evidence type="ECO:0000313" key="1">
    <source>
        <dbReference type="EMBL" id="OQP31382.1"/>
    </source>
</evidence>
<protein>
    <submittedName>
        <fullName evidence="1">Two-component-system connector protein YcgZ</fullName>
    </submittedName>
</protein>
<comment type="caution">
    <text evidence="1">The sequence shown here is derived from an EMBL/GenBank/DDBJ whole genome shotgun (WGS) entry which is preliminary data.</text>
</comment>
<keyword evidence="2" id="KW-1185">Reference proteome</keyword>
<name>A0A1V9DBW8_9GAMM</name>
<dbReference type="OrthoDB" id="6420902at2"/>
<reference evidence="1 2" key="1">
    <citation type="submission" date="2017-02" db="EMBL/GenBank/DDBJ databases">
        <title>Whole genome shotgun sequence of Pantoea agglomerans strain AS1 isolated from a cycad, Zamia floridana in Central Florida, USA.</title>
        <authorList>
            <person name="Lata P."/>
            <person name="Govindarajan S."/>
            <person name="Qi F."/>
            <person name="Li J.-L."/>
            <person name="Maurya S.K."/>
            <person name="Sahoo M.K."/>
        </authorList>
    </citation>
    <scope>NUCLEOTIDE SEQUENCE [LARGE SCALE GENOMIC DNA]</scope>
    <source>
        <strain evidence="1 2">AS1</strain>
    </source>
</reference>
<organism evidence="1 2">
    <name type="scientific">Pantoea latae</name>
    <dbReference type="NCBI Taxonomy" id="1964541"/>
    <lineage>
        <taxon>Bacteria</taxon>
        <taxon>Pseudomonadati</taxon>
        <taxon>Pseudomonadota</taxon>
        <taxon>Gammaproteobacteria</taxon>
        <taxon>Enterobacterales</taxon>
        <taxon>Erwiniaceae</taxon>
        <taxon>Pantoea</taxon>
    </lineage>
</organism>
<dbReference type="NCBIfam" id="NF040640">
    <property type="entry name" value="YcgZ_fam"/>
    <property type="match status" value="1"/>
</dbReference>
<dbReference type="AlphaFoldDB" id="A0A1V9DBW8"/>
<proteinExistence type="predicted"/>